<organism evidence="2 3">
    <name type="scientific">Prymnesium parvum</name>
    <name type="common">Toxic golden alga</name>
    <dbReference type="NCBI Taxonomy" id="97485"/>
    <lineage>
        <taxon>Eukaryota</taxon>
        <taxon>Haptista</taxon>
        <taxon>Haptophyta</taxon>
        <taxon>Prymnesiophyceae</taxon>
        <taxon>Prymnesiales</taxon>
        <taxon>Prymnesiaceae</taxon>
        <taxon>Prymnesium</taxon>
    </lineage>
</organism>
<comment type="caution">
    <text evidence="2">The sequence shown here is derived from an EMBL/GenBank/DDBJ whole genome shotgun (WGS) entry which is preliminary data.</text>
</comment>
<dbReference type="Proteomes" id="UP001515480">
    <property type="component" value="Unassembled WGS sequence"/>
</dbReference>
<name>A0AB34JUF3_PRYPA</name>
<gene>
    <name evidence="2" type="ORF">AB1Y20_019234</name>
</gene>
<protein>
    <submittedName>
        <fullName evidence="2">Uncharacterized protein</fullName>
    </submittedName>
</protein>
<sequence length="155" mass="15903">MPRVLLATDADGNDMVFTVHSPTRTSDEIAPVGGSEAGQEQTDGLSAEAEKVPDVAVTPSVVTGGADGERGEHRGLLGADVRRDGPLTALVDVEPELPAAERGTSVPASARGDAVAQDVVDSDFVVVTAVRPGSAAVQVPGVLNDDPSRSRRIVR</sequence>
<reference evidence="2 3" key="1">
    <citation type="journal article" date="2024" name="Science">
        <title>Giant polyketide synthase enzymes in the biosynthesis of giant marine polyether toxins.</title>
        <authorList>
            <person name="Fallon T.R."/>
            <person name="Shende V.V."/>
            <person name="Wierzbicki I.H."/>
            <person name="Pendleton A.L."/>
            <person name="Watervoot N.F."/>
            <person name="Auber R.P."/>
            <person name="Gonzalez D.J."/>
            <person name="Wisecaver J.H."/>
            <person name="Moore B.S."/>
        </authorList>
    </citation>
    <scope>NUCLEOTIDE SEQUENCE [LARGE SCALE GENOMIC DNA]</scope>
    <source>
        <strain evidence="2 3">12B1</strain>
    </source>
</reference>
<proteinExistence type="predicted"/>
<dbReference type="EMBL" id="JBGBPQ010000005">
    <property type="protein sequence ID" value="KAL1524335.1"/>
    <property type="molecule type" value="Genomic_DNA"/>
</dbReference>
<evidence type="ECO:0000313" key="2">
    <source>
        <dbReference type="EMBL" id="KAL1524335.1"/>
    </source>
</evidence>
<accession>A0AB34JUF3</accession>
<feature type="region of interest" description="Disordered" evidence="1">
    <location>
        <begin position="16"/>
        <end position="81"/>
    </location>
</feature>
<feature type="compositionally biased region" description="Basic and acidic residues" evidence="1">
    <location>
        <begin position="67"/>
        <end position="81"/>
    </location>
</feature>
<evidence type="ECO:0000256" key="1">
    <source>
        <dbReference type="SAM" id="MobiDB-lite"/>
    </source>
</evidence>
<evidence type="ECO:0000313" key="3">
    <source>
        <dbReference type="Proteomes" id="UP001515480"/>
    </source>
</evidence>
<keyword evidence="3" id="KW-1185">Reference proteome</keyword>
<dbReference type="AlphaFoldDB" id="A0AB34JUF3"/>